<organism evidence="15 16">
    <name type="scientific">Iocasia fonsfrigidae</name>
    <dbReference type="NCBI Taxonomy" id="2682810"/>
    <lineage>
        <taxon>Bacteria</taxon>
        <taxon>Bacillati</taxon>
        <taxon>Bacillota</taxon>
        <taxon>Clostridia</taxon>
        <taxon>Halanaerobiales</taxon>
        <taxon>Halanaerobiaceae</taxon>
        <taxon>Iocasia</taxon>
    </lineage>
</organism>
<comment type="cofactor">
    <cofactor evidence="2">
        <name>Mn(2+)</name>
        <dbReference type="ChEBI" id="CHEBI:29035"/>
    </cofactor>
</comment>
<comment type="cofactor">
    <cofactor evidence="3">
        <name>Co(2+)</name>
        <dbReference type="ChEBI" id="CHEBI:48828"/>
    </cofactor>
</comment>
<dbReference type="InterPro" id="IPR000056">
    <property type="entry name" value="Ribul_P_3_epim-like"/>
</dbReference>
<protein>
    <recommendedName>
        <fullName evidence="7 10">Ribulose-phosphate 3-epimerase</fullName>
        <ecNumber evidence="7 10">5.1.3.1</ecNumber>
    </recommendedName>
</protein>
<keyword evidence="8 13" id="KW-0479">Metal-binding</keyword>
<evidence type="ECO:0000256" key="10">
    <source>
        <dbReference type="NCBIfam" id="TIGR01163"/>
    </source>
</evidence>
<dbReference type="AlphaFoldDB" id="A0A8A7KCE4"/>
<feature type="binding site" evidence="13">
    <location>
        <position position="35"/>
    </location>
    <ligand>
        <name>a divalent metal cation</name>
        <dbReference type="ChEBI" id="CHEBI:60240"/>
    </ligand>
</feature>
<dbReference type="GO" id="GO:0004750">
    <property type="term" value="F:D-ribulose-phosphate 3-epimerase activity"/>
    <property type="evidence" value="ECO:0007669"/>
    <property type="project" value="UniProtKB-UniRule"/>
</dbReference>
<reference evidence="15" key="1">
    <citation type="submission" date="2019-12" db="EMBL/GenBank/DDBJ databases">
        <authorList>
            <person name="zhang j."/>
            <person name="sun C.M."/>
        </authorList>
    </citation>
    <scope>NUCLEOTIDE SEQUENCE</scope>
    <source>
        <strain evidence="15">NS-1</strain>
    </source>
</reference>
<evidence type="ECO:0000256" key="3">
    <source>
        <dbReference type="ARBA" id="ARBA00001941"/>
    </source>
</evidence>
<evidence type="ECO:0000256" key="8">
    <source>
        <dbReference type="ARBA" id="ARBA00022723"/>
    </source>
</evidence>
<sequence>MKSKISPSMMCTDLMNVEEEISVLEEVGVDYLHIDIMDNHFVPNITLSTDFINAVRNKTSVPLDIHLMINNPEKTFHLYKGCNKQDIICIHYEATKHVQRTLVMIKKLGARVGIALNPGTPICMIEDLLSDIDIVLVMTVNPGFAGQKVIPSTLDKIERLRKLLDQAGYTDIEIEVDGNVSFENAKIMREKGANIFVGGTSSIFNKDASISDNCKRLKKIVGY</sequence>
<dbReference type="GO" id="GO:0005737">
    <property type="term" value="C:cytoplasm"/>
    <property type="evidence" value="ECO:0007669"/>
    <property type="project" value="UniProtKB-ARBA"/>
</dbReference>
<evidence type="ECO:0000313" key="16">
    <source>
        <dbReference type="Proteomes" id="UP000665020"/>
    </source>
</evidence>
<keyword evidence="13" id="KW-0862">Zinc</keyword>
<dbReference type="InterPro" id="IPR026019">
    <property type="entry name" value="Ribul_P_3_epim"/>
</dbReference>
<dbReference type="SUPFAM" id="SSF51366">
    <property type="entry name" value="Ribulose-phoshate binding barrel"/>
    <property type="match status" value="1"/>
</dbReference>
<feature type="active site" description="Proton donor" evidence="12">
    <location>
        <position position="177"/>
    </location>
</feature>
<dbReference type="InterPro" id="IPR013785">
    <property type="entry name" value="Aldolase_TIM"/>
</dbReference>
<feature type="binding site" evidence="14">
    <location>
        <position position="8"/>
    </location>
    <ligand>
        <name>substrate</name>
    </ligand>
</feature>
<evidence type="ECO:0000313" key="15">
    <source>
        <dbReference type="EMBL" id="QTL97059.1"/>
    </source>
</evidence>
<dbReference type="GO" id="GO:0005975">
    <property type="term" value="P:carbohydrate metabolic process"/>
    <property type="evidence" value="ECO:0007669"/>
    <property type="project" value="InterPro"/>
</dbReference>
<evidence type="ECO:0000256" key="7">
    <source>
        <dbReference type="ARBA" id="ARBA00013188"/>
    </source>
</evidence>
<evidence type="ECO:0000256" key="4">
    <source>
        <dbReference type="ARBA" id="ARBA00001947"/>
    </source>
</evidence>
<proteinExistence type="inferred from homology"/>
<dbReference type="PIRSF" id="PIRSF001461">
    <property type="entry name" value="RPE"/>
    <property type="match status" value="1"/>
</dbReference>
<evidence type="ECO:0000256" key="5">
    <source>
        <dbReference type="ARBA" id="ARBA00001954"/>
    </source>
</evidence>
<evidence type="ECO:0000256" key="13">
    <source>
        <dbReference type="PIRSR" id="PIRSR001461-2"/>
    </source>
</evidence>
<dbReference type="GO" id="GO:0006098">
    <property type="term" value="P:pentose-phosphate shunt"/>
    <property type="evidence" value="ECO:0007669"/>
    <property type="project" value="UniProtKB-UniRule"/>
</dbReference>
<dbReference type="GO" id="GO:0046872">
    <property type="term" value="F:metal ion binding"/>
    <property type="evidence" value="ECO:0007669"/>
    <property type="project" value="UniProtKB-KW"/>
</dbReference>
<feature type="binding site" evidence="13">
    <location>
        <position position="177"/>
    </location>
    <ligand>
        <name>a divalent metal cation</name>
        <dbReference type="ChEBI" id="CHEBI:60240"/>
    </ligand>
</feature>
<accession>A0A8A7KCE4</accession>
<keyword evidence="9 11" id="KW-0413">Isomerase</keyword>
<keyword evidence="16" id="KW-1185">Reference proteome</keyword>
<dbReference type="PROSITE" id="PS01085">
    <property type="entry name" value="RIBUL_P_3_EPIMER_1"/>
    <property type="match status" value="1"/>
</dbReference>
<evidence type="ECO:0000256" key="9">
    <source>
        <dbReference type="ARBA" id="ARBA00023235"/>
    </source>
</evidence>
<comment type="similarity">
    <text evidence="6 11">Belongs to the ribulose-phosphate 3-epimerase family.</text>
</comment>
<evidence type="ECO:0000256" key="2">
    <source>
        <dbReference type="ARBA" id="ARBA00001936"/>
    </source>
</evidence>
<dbReference type="KEGG" id="ifn:GM661_03235"/>
<feature type="binding site" evidence="13">
    <location>
        <position position="66"/>
    </location>
    <ligand>
        <name>a divalent metal cation</name>
        <dbReference type="ChEBI" id="CHEBI:60240"/>
    </ligand>
</feature>
<dbReference type="EMBL" id="CP046640">
    <property type="protein sequence ID" value="QTL97059.1"/>
    <property type="molecule type" value="Genomic_DNA"/>
</dbReference>
<evidence type="ECO:0000256" key="6">
    <source>
        <dbReference type="ARBA" id="ARBA00009541"/>
    </source>
</evidence>
<keyword evidence="13" id="KW-0170">Cobalt</keyword>
<name>A0A8A7KCE4_9FIRM</name>
<feature type="binding site" evidence="14">
    <location>
        <position position="66"/>
    </location>
    <ligand>
        <name>substrate</name>
    </ligand>
</feature>
<comment type="cofactor">
    <cofactor evidence="5">
        <name>Fe(2+)</name>
        <dbReference type="ChEBI" id="CHEBI:29033"/>
    </cofactor>
</comment>
<dbReference type="PANTHER" id="PTHR11749">
    <property type="entry name" value="RIBULOSE-5-PHOSPHATE-3-EPIMERASE"/>
    <property type="match status" value="1"/>
</dbReference>
<keyword evidence="11" id="KW-0119">Carbohydrate metabolism</keyword>
<dbReference type="FunFam" id="3.20.20.70:FF:000004">
    <property type="entry name" value="Ribulose-phosphate 3-epimerase"/>
    <property type="match status" value="1"/>
</dbReference>
<dbReference type="Gene3D" id="3.20.20.70">
    <property type="entry name" value="Aldolase class I"/>
    <property type="match status" value="1"/>
</dbReference>
<evidence type="ECO:0000256" key="12">
    <source>
        <dbReference type="PIRSR" id="PIRSR001461-1"/>
    </source>
</evidence>
<keyword evidence="13" id="KW-0464">Manganese</keyword>
<comment type="catalytic activity">
    <reaction evidence="1 11">
        <text>D-ribulose 5-phosphate = D-xylulose 5-phosphate</text>
        <dbReference type="Rhea" id="RHEA:13677"/>
        <dbReference type="ChEBI" id="CHEBI:57737"/>
        <dbReference type="ChEBI" id="CHEBI:58121"/>
        <dbReference type="EC" id="5.1.3.1"/>
    </reaction>
</comment>
<dbReference type="Pfam" id="PF00834">
    <property type="entry name" value="Ribul_P_3_epim"/>
    <property type="match status" value="1"/>
</dbReference>
<feature type="active site" description="Proton acceptor" evidence="12">
    <location>
        <position position="35"/>
    </location>
</feature>
<comment type="cofactor">
    <cofactor evidence="13">
        <name>a divalent metal cation</name>
        <dbReference type="ChEBI" id="CHEBI:60240"/>
    </cofactor>
    <text evidence="13">Binds 1 divalent metal cation per subunit.</text>
</comment>
<evidence type="ECO:0000256" key="14">
    <source>
        <dbReference type="PIRSR" id="PIRSR001461-3"/>
    </source>
</evidence>
<evidence type="ECO:0000256" key="11">
    <source>
        <dbReference type="PIRNR" id="PIRNR001461"/>
    </source>
</evidence>
<dbReference type="NCBIfam" id="NF004076">
    <property type="entry name" value="PRK05581.1-4"/>
    <property type="match status" value="1"/>
</dbReference>
<dbReference type="RefSeq" id="WP_230868721.1">
    <property type="nucleotide sequence ID" value="NZ_CP046640.1"/>
</dbReference>
<feature type="binding site" evidence="13">
    <location>
        <position position="33"/>
    </location>
    <ligand>
        <name>a divalent metal cation</name>
        <dbReference type="ChEBI" id="CHEBI:60240"/>
    </ligand>
</feature>
<gene>
    <name evidence="15" type="primary">rpe</name>
    <name evidence="15" type="ORF">GM661_03235</name>
</gene>
<dbReference type="NCBIfam" id="TIGR01163">
    <property type="entry name" value="rpe"/>
    <property type="match status" value="1"/>
</dbReference>
<feature type="binding site" evidence="14">
    <location>
        <begin position="143"/>
        <end position="146"/>
    </location>
    <ligand>
        <name>substrate</name>
    </ligand>
</feature>
<dbReference type="CDD" id="cd00429">
    <property type="entry name" value="RPE"/>
    <property type="match status" value="1"/>
</dbReference>
<comment type="cofactor">
    <cofactor evidence="4">
        <name>Zn(2+)</name>
        <dbReference type="ChEBI" id="CHEBI:29105"/>
    </cofactor>
</comment>
<dbReference type="EC" id="5.1.3.1" evidence="7 10"/>
<evidence type="ECO:0000256" key="1">
    <source>
        <dbReference type="ARBA" id="ARBA00001782"/>
    </source>
</evidence>
<dbReference type="InterPro" id="IPR011060">
    <property type="entry name" value="RibuloseP-bd_barrel"/>
</dbReference>
<dbReference type="Proteomes" id="UP000665020">
    <property type="component" value="Chromosome"/>
</dbReference>